<evidence type="ECO:0000259" key="6">
    <source>
        <dbReference type="PROSITE" id="PS50112"/>
    </source>
</evidence>
<dbReference type="AlphaFoldDB" id="A0A8J6NCL7"/>
<dbReference type="CDD" id="cd00009">
    <property type="entry name" value="AAA"/>
    <property type="match status" value="1"/>
</dbReference>
<evidence type="ECO:0000313" key="8">
    <source>
        <dbReference type="EMBL" id="MBC8316885.1"/>
    </source>
</evidence>
<dbReference type="GO" id="GO:0043565">
    <property type="term" value="F:sequence-specific DNA binding"/>
    <property type="evidence" value="ECO:0007669"/>
    <property type="project" value="InterPro"/>
</dbReference>
<protein>
    <submittedName>
        <fullName evidence="8">Sigma 54-interacting transcriptional regulator</fullName>
    </submittedName>
</protein>
<dbReference type="GO" id="GO:0005524">
    <property type="term" value="F:ATP binding"/>
    <property type="evidence" value="ECO:0007669"/>
    <property type="project" value="UniProtKB-KW"/>
</dbReference>
<dbReference type="SUPFAM" id="SSF55785">
    <property type="entry name" value="PYP-like sensor domain (PAS domain)"/>
    <property type="match status" value="1"/>
</dbReference>
<dbReference type="SMART" id="SM00382">
    <property type="entry name" value="AAA"/>
    <property type="match status" value="1"/>
</dbReference>
<feature type="domain" description="PAS" evidence="6">
    <location>
        <begin position="1"/>
        <end position="48"/>
    </location>
</feature>
<dbReference type="PROSITE" id="PS50113">
    <property type="entry name" value="PAC"/>
    <property type="match status" value="1"/>
</dbReference>
<keyword evidence="4" id="KW-0804">Transcription</keyword>
<dbReference type="InterPro" id="IPR009057">
    <property type="entry name" value="Homeodomain-like_sf"/>
</dbReference>
<dbReference type="Gene3D" id="3.30.450.20">
    <property type="entry name" value="PAS domain"/>
    <property type="match status" value="1"/>
</dbReference>
<dbReference type="NCBIfam" id="TIGR00229">
    <property type="entry name" value="sensory_box"/>
    <property type="match status" value="1"/>
</dbReference>
<dbReference type="InterPro" id="IPR002197">
    <property type="entry name" value="HTH_Fis"/>
</dbReference>
<dbReference type="PROSITE" id="PS50045">
    <property type="entry name" value="SIGMA54_INTERACT_4"/>
    <property type="match status" value="1"/>
</dbReference>
<dbReference type="Gene3D" id="1.10.8.60">
    <property type="match status" value="1"/>
</dbReference>
<dbReference type="Gene3D" id="3.40.50.300">
    <property type="entry name" value="P-loop containing nucleotide triphosphate hydrolases"/>
    <property type="match status" value="1"/>
</dbReference>
<evidence type="ECO:0000313" key="9">
    <source>
        <dbReference type="Proteomes" id="UP000614424"/>
    </source>
</evidence>
<dbReference type="InterPro" id="IPR025944">
    <property type="entry name" value="Sigma_54_int_dom_CS"/>
</dbReference>
<dbReference type="CDD" id="cd00130">
    <property type="entry name" value="PAS"/>
    <property type="match status" value="1"/>
</dbReference>
<dbReference type="InterPro" id="IPR002078">
    <property type="entry name" value="Sigma_54_int"/>
</dbReference>
<dbReference type="SUPFAM" id="SSF52540">
    <property type="entry name" value="P-loop containing nucleoside triphosphate hydrolases"/>
    <property type="match status" value="1"/>
</dbReference>
<dbReference type="PRINTS" id="PR01590">
    <property type="entry name" value="HTHFIS"/>
</dbReference>
<comment type="caution">
    <text evidence="8">The sequence shown here is derived from an EMBL/GenBank/DDBJ whole genome shotgun (WGS) entry which is preliminary data.</text>
</comment>
<dbReference type="Gene3D" id="1.10.10.60">
    <property type="entry name" value="Homeodomain-like"/>
    <property type="match status" value="1"/>
</dbReference>
<dbReference type="Proteomes" id="UP000614424">
    <property type="component" value="Unassembled WGS sequence"/>
</dbReference>
<proteinExistence type="predicted"/>
<dbReference type="Pfam" id="PF25601">
    <property type="entry name" value="AAA_lid_14"/>
    <property type="match status" value="1"/>
</dbReference>
<evidence type="ECO:0000259" key="7">
    <source>
        <dbReference type="PROSITE" id="PS50113"/>
    </source>
</evidence>
<dbReference type="EMBL" id="JACNJZ010000059">
    <property type="protein sequence ID" value="MBC8316885.1"/>
    <property type="molecule type" value="Genomic_DNA"/>
</dbReference>
<organism evidence="8 9">
    <name type="scientific">Candidatus Desulfobia pelagia</name>
    <dbReference type="NCBI Taxonomy" id="2841692"/>
    <lineage>
        <taxon>Bacteria</taxon>
        <taxon>Pseudomonadati</taxon>
        <taxon>Thermodesulfobacteriota</taxon>
        <taxon>Desulfobulbia</taxon>
        <taxon>Desulfobulbales</taxon>
        <taxon>Desulfobulbaceae</taxon>
        <taxon>Candidatus Desulfobia</taxon>
    </lineage>
</organism>
<keyword evidence="2" id="KW-0067">ATP-binding</keyword>
<dbReference type="GO" id="GO:0006355">
    <property type="term" value="P:regulation of DNA-templated transcription"/>
    <property type="evidence" value="ECO:0007669"/>
    <property type="project" value="InterPro"/>
</dbReference>
<dbReference type="PROSITE" id="PS00688">
    <property type="entry name" value="SIGMA54_INTERACT_3"/>
    <property type="match status" value="1"/>
</dbReference>
<dbReference type="InterPro" id="IPR058031">
    <property type="entry name" value="AAA_lid_NorR"/>
</dbReference>
<feature type="domain" description="Sigma-54 factor interaction" evidence="5">
    <location>
        <begin position="162"/>
        <end position="389"/>
    </location>
</feature>
<dbReference type="InterPro" id="IPR000014">
    <property type="entry name" value="PAS"/>
</dbReference>
<gene>
    <name evidence="8" type="ORF">H8E41_03200</name>
</gene>
<keyword evidence="1" id="KW-0547">Nucleotide-binding</keyword>
<dbReference type="FunFam" id="3.40.50.300:FF:000006">
    <property type="entry name" value="DNA-binding transcriptional regulator NtrC"/>
    <property type="match status" value="1"/>
</dbReference>
<dbReference type="InterPro" id="IPR035965">
    <property type="entry name" value="PAS-like_dom_sf"/>
</dbReference>
<dbReference type="PROSITE" id="PS00675">
    <property type="entry name" value="SIGMA54_INTERACT_1"/>
    <property type="match status" value="1"/>
</dbReference>
<dbReference type="PANTHER" id="PTHR32071">
    <property type="entry name" value="TRANSCRIPTIONAL REGULATORY PROTEIN"/>
    <property type="match status" value="1"/>
</dbReference>
<evidence type="ECO:0000256" key="4">
    <source>
        <dbReference type="ARBA" id="ARBA00023163"/>
    </source>
</evidence>
<dbReference type="InterPro" id="IPR000700">
    <property type="entry name" value="PAS-assoc_C"/>
</dbReference>
<evidence type="ECO:0000256" key="1">
    <source>
        <dbReference type="ARBA" id="ARBA00022741"/>
    </source>
</evidence>
<evidence type="ECO:0000256" key="2">
    <source>
        <dbReference type="ARBA" id="ARBA00022840"/>
    </source>
</evidence>
<dbReference type="Pfam" id="PF00158">
    <property type="entry name" value="Sigma54_activat"/>
    <property type="match status" value="1"/>
</dbReference>
<dbReference type="InterPro" id="IPR025662">
    <property type="entry name" value="Sigma_54_int_dom_ATP-bd_1"/>
</dbReference>
<evidence type="ECO:0000259" key="5">
    <source>
        <dbReference type="PROSITE" id="PS50045"/>
    </source>
</evidence>
<feature type="domain" description="PAC" evidence="7">
    <location>
        <begin position="85"/>
        <end position="137"/>
    </location>
</feature>
<evidence type="ECO:0000256" key="3">
    <source>
        <dbReference type="ARBA" id="ARBA00023015"/>
    </source>
</evidence>
<dbReference type="Pfam" id="PF13426">
    <property type="entry name" value="PAS_9"/>
    <property type="match status" value="1"/>
</dbReference>
<accession>A0A8J6NCL7</accession>
<sequence length="468" mass="53114">MLECSPIAQFAIDMNHKITVWNKACELLTGYTAQEMIGTSRQWEAFYPYKRPVVADLIIDDDFDTFTELYRNKKGQKSSIVPNALEASSYFPDLGGKARHIYFLAAPIIGEKGQVIGAVETLQDISQQKQLEMYLKQESDQLRQENICLKSAMTERYRFGDLVGKSDSMQEVYELIIKAAASDSSVIVYGESGTGKELVARAIHDLSSRKDKEFVMVNCGAIPEALLESEFFGYKRGAFTGAHADNTGYLCAADRGTLFLDEVGDLNVNMQVKLLRAIEGGGYSPLGNCETKNSDFRILAATNRNLEELLDKGLIREDFFYRVHIIPIHLPPLRERKEDLPHLIDHFLKFYGVGKKTSFIPGKVYEALQSYDWPGNVRELQNVLRRYLAINKIDLTRKTNSAAVNEHEAEMVEIDFDVNDLRSVISQFEKNVILKALDNTRWHRGQAAVKMGISRKTLFRKMKEHELI</sequence>
<reference evidence="8 9" key="1">
    <citation type="submission" date="2020-08" db="EMBL/GenBank/DDBJ databases">
        <title>Bridging the membrane lipid divide: bacteria of the FCB group superphylum have the potential to synthesize archaeal ether lipids.</title>
        <authorList>
            <person name="Villanueva L."/>
            <person name="Von Meijenfeldt F.A.B."/>
            <person name="Westbye A.B."/>
            <person name="Yadav S."/>
            <person name="Hopmans E.C."/>
            <person name="Dutilh B.E."/>
            <person name="Sinninghe Damste J.S."/>
        </authorList>
    </citation>
    <scope>NUCLEOTIDE SEQUENCE [LARGE SCALE GENOMIC DNA]</scope>
    <source>
        <strain evidence="8">NIOZ-UU47</strain>
    </source>
</reference>
<dbReference type="Pfam" id="PF02954">
    <property type="entry name" value="HTH_8"/>
    <property type="match status" value="1"/>
</dbReference>
<name>A0A8J6NCL7_9BACT</name>
<dbReference type="InterPro" id="IPR003593">
    <property type="entry name" value="AAA+_ATPase"/>
</dbReference>
<dbReference type="InterPro" id="IPR027417">
    <property type="entry name" value="P-loop_NTPase"/>
</dbReference>
<dbReference type="PROSITE" id="PS50112">
    <property type="entry name" value="PAS"/>
    <property type="match status" value="1"/>
</dbReference>
<dbReference type="SUPFAM" id="SSF46689">
    <property type="entry name" value="Homeodomain-like"/>
    <property type="match status" value="1"/>
</dbReference>
<keyword evidence="3" id="KW-0805">Transcription regulation</keyword>